<name>A0ABY9E9K3_9GAMM</name>
<organism evidence="1 2">
    <name type="scientific">Microbulbifer spongiae</name>
    <dbReference type="NCBI Taxonomy" id="2944933"/>
    <lineage>
        <taxon>Bacteria</taxon>
        <taxon>Pseudomonadati</taxon>
        <taxon>Pseudomonadota</taxon>
        <taxon>Gammaproteobacteria</taxon>
        <taxon>Cellvibrionales</taxon>
        <taxon>Microbulbiferaceae</taxon>
        <taxon>Microbulbifer</taxon>
    </lineage>
</organism>
<sequence length="132" mass="15233">MKTEEEKLVTDFWIQVWDKQQLNKIPAFIAPAFVIHSAGKDIAGIDAFSRWVANFQSRINDLRFIVHDIFSSAEKVVSRWQITGQNMGFMGTDKNLRPIDLSGITISVVREGKMIEKWVERSAWELYQSLES</sequence>
<dbReference type="SUPFAM" id="SSF54427">
    <property type="entry name" value="NTF2-like"/>
    <property type="match status" value="1"/>
</dbReference>
<proteinExistence type="predicted"/>
<dbReference type="InterPro" id="IPR009959">
    <property type="entry name" value="Cyclase_SnoaL-like"/>
</dbReference>
<dbReference type="InterPro" id="IPR032710">
    <property type="entry name" value="NTF2-like_dom_sf"/>
</dbReference>
<accession>A0ABY9E9K3</accession>
<dbReference type="Proteomes" id="UP001321520">
    <property type="component" value="Chromosome"/>
</dbReference>
<protein>
    <submittedName>
        <fullName evidence="1">Ester cyclase</fullName>
    </submittedName>
</protein>
<dbReference type="Gene3D" id="3.10.450.50">
    <property type="match status" value="1"/>
</dbReference>
<evidence type="ECO:0000313" key="2">
    <source>
        <dbReference type="Proteomes" id="UP001321520"/>
    </source>
</evidence>
<dbReference type="EMBL" id="CP098023">
    <property type="protein sequence ID" value="WKD49693.1"/>
    <property type="molecule type" value="Genomic_DNA"/>
</dbReference>
<dbReference type="RefSeq" id="WP_301415545.1">
    <property type="nucleotide sequence ID" value="NZ_CP098023.1"/>
</dbReference>
<evidence type="ECO:0000313" key="1">
    <source>
        <dbReference type="EMBL" id="WKD49693.1"/>
    </source>
</evidence>
<gene>
    <name evidence="1" type="ORF">M8T91_17660</name>
</gene>
<keyword evidence="2" id="KW-1185">Reference proteome</keyword>
<dbReference type="Pfam" id="PF07366">
    <property type="entry name" value="SnoaL"/>
    <property type="match status" value="1"/>
</dbReference>
<reference evidence="1 2" key="1">
    <citation type="submission" date="2022-05" db="EMBL/GenBank/DDBJ databases">
        <title>Microbulbifer sp. nov., isolated from sponge.</title>
        <authorList>
            <person name="Gao L."/>
        </authorList>
    </citation>
    <scope>NUCLEOTIDE SEQUENCE [LARGE SCALE GENOMIC DNA]</scope>
    <source>
        <strain evidence="1 2">MI-G</strain>
    </source>
</reference>